<name>A0A0F9KIV3_9ZZZZ</name>
<evidence type="ECO:0000313" key="1">
    <source>
        <dbReference type="EMBL" id="KKM81878.1"/>
    </source>
</evidence>
<accession>A0A0F9KIV3</accession>
<protein>
    <submittedName>
        <fullName evidence="1">Uncharacterized protein</fullName>
    </submittedName>
</protein>
<comment type="caution">
    <text evidence="1">The sequence shown here is derived from an EMBL/GenBank/DDBJ whole genome shotgun (WGS) entry which is preliminary data.</text>
</comment>
<dbReference type="EMBL" id="LAZR01007949">
    <property type="protein sequence ID" value="KKM81878.1"/>
    <property type="molecule type" value="Genomic_DNA"/>
</dbReference>
<reference evidence="1" key="1">
    <citation type="journal article" date="2015" name="Nature">
        <title>Complex archaea that bridge the gap between prokaryotes and eukaryotes.</title>
        <authorList>
            <person name="Spang A."/>
            <person name="Saw J.H."/>
            <person name="Jorgensen S.L."/>
            <person name="Zaremba-Niedzwiedzka K."/>
            <person name="Martijn J."/>
            <person name="Lind A.E."/>
            <person name="van Eijk R."/>
            <person name="Schleper C."/>
            <person name="Guy L."/>
            <person name="Ettema T.J."/>
        </authorList>
    </citation>
    <scope>NUCLEOTIDE SEQUENCE</scope>
</reference>
<dbReference type="AlphaFoldDB" id="A0A0F9KIV3"/>
<gene>
    <name evidence="1" type="ORF">LCGC14_1325370</name>
</gene>
<proteinExistence type="predicted"/>
<sequence length="171" mass="20678">MNKVAIGNKMAENFLGFGYHESIKMPLHRKTIRSKEKQFLNWSLNRYPVTSEFRLLTKFFLEREFISINNIPHRLQFRKFLNDGTSIHFSLWKKHYGFNIDAHIDLSPHGDVKFTPTTLRLLSELYIHLKKKYGSVFLFPREKNKYQGYVSKHLPWERVNRKKNRPKRRLR</sequence>
<organism evidence="1">
    <name type="scientific">marine sediment metagenome</name>
    <dbReference type="NCBI Taxonomy" id="412755"/>
    <lineage>
        <taxon>unclassified sequences</taxon>
        <taxon>metagenomes</taxon>
        <taxon>ecological metagenomes</taxon>
    </lineage>
</organism>